<evidence type="ECO:0000256" key="4">
    <source>
        <dbReference type="ARBA" id="ARBA00022840"/>
    </source>
</evidence>
<dbReference type="PANTHER" id="PTHR45707:SF76">
    <property type="entry name" value="PROTEIN KINASE DOMAIN-CONTAINING PROTEIN"/>
    <property type="match status" value="1"/>
</dbReference>
<dbReference type="Proteomes" id="UP001231189">
    <property type="component" value="Unassembled WGS sequence"/>
</dbReference>
<keyword evidence="1" id="KW-0808">Transferase</keyword>
<dbReference type="Gene3D" id="1.10.510.10">
    <property type="entry name" value="Transferase(Phosphotransferase) domain 1"/>
    <property type="match status" value="1"/>
</dbReference>
<keyword evidence="4 5" id="KW-0067">ATP-binding</keyword>
<dbReference type="PROSITE" id="PS00108">
    <property type="entry name" value="PROTEIN_KINASE_ST"/>
    <property type="match status" value="1"/>
</dbReference>
<dbReference type="Pfam" id="PF00069">
    <property type="entry name" value="Pkinase"/>
    <property type="match status" value="1"/>
</dbReference>
<dbReference type="FunFam" id="3.30.200.20:FF:000465">
    <property type="entry name" value="Cysteine-rich receptor-like protein kinase 6"/>
    <property type="match status" value="1"/>
</dbReference>
<dbReference type="Pfam" id="PF23197">
    <property type="entry name" value="IG_AIR9"/>
    <property type="match status" value="1"/>
</dbReference>
<proteinExistence type="predicted"/>
<evidence type="ECO:0000313" key="7">
    <source>
        <dbReference type="EMBL" id="KAK1612859.1"/>
    </source>
</evidence>
<keyword evidence="2 5" id="KW-0547">Nucleotide-binding</keyword>
<dbReference type="InterPro" id="IPR011009">
    <property type="entry name" value="Kinase-like_dom_sf"/>
</dbReference>
<dbReference type="EMBL" id="JAUUTY010000007">
    <property type="protein sequence ID" value="KAK1612859.1"/>
    <property type="molecule type" value="Genomic_DNA"/>
</dbReference>
<protein>
    <recommendedName>
        <fullName evidence="6">Protein kinase domain-containing protein</fullName>
    </recommendedName>
</protein>
<dbReference type="AlphaFoldDB" id="A0AAD8VN66"/>
<sequence length="555" mass="63156">MDDISSEPTVMSLDLLREITNDFSEEREIGRGSFGKVYLGEHQDGKKIAVKKLYDMPGLDDMQFQNEFKTLTGLRHKNIVRLVGYCRNIQEVPVKHEGRLVLAEKTHRALCLEYMSNGSLDKYLSDECDKYDWHKGYRIIKGICQGLRYLHNELKPPIYHLDLKPANVLLDENMVPRIADFGMSRLFRDELTQATKSSFGTIGYLPPEYIKNNLVSNKFDIFSLGVIMIKIMAGRTGYFNSGEMSSQEFTNLVQEKWTNRLLERSNRRSAYSEQIKICIEIGLSCVQEDRHKRPTIQDIVVRLQETETKCTYAARVDWLLIFQEANRNACPQEIYHGTTFNQDIVATTQSNYFKQNPGPREERLDDDSQFYRNDKQEYSVTGDSLPGIEGFRIVGDPKPGFTIRACGFLTNGTTHCNFQWVRCLEDGTRQPIEGATMDNYVVTADDVDSLLGVDCTPMDDYGRQGDLVMKFANSKNDITCDIAPLGEVAFKNAEFAARILLHGRRRLCLLPPPRLRLPPRSHPVVGLSVPEQGQQHSASSRLASSSLGLPFRAYV</sequence>
<keyword evidence="3" id="KW-0418">Kinase</keyword>
<dbReference type="PROSITE" id="PS00107">
    <property type="entry name" value="PROTEIN_KINASE_ATP"/>
    <property type="match status" value="1"/>
</dbReference>
<dbReference type="GO" id="GO:0005524">
    <property type="term" value="F:ATP binding"/>
    <property type="evidence" value="ECO:0007669"/>
    <property type="project" value="UniProtKB-UniRule"/>
</dbReference>
<accession>A0AAD8VN66</accession>
<dbReference type="InterPro" id="IPR000719">
    <property type="entry name" value="Prot_kinase_dom"/>
</dbReference>
<feature type="binding site" evidence="5">
    <location>
        <position position="52"/>
    </location>
    <ligand>
        <name>ATP</name>
        <dbReference type="ChEBI" id="CHEBI:30616"/>
    </ligand>
</feature>
<dbReference type="SUPFAM" id="SSF56112">
    <property type="entry name" value="Protein kinase-like (PK-like)"/>
    <property type="match status" value="1"/>
</dbReference>
<name>A0AAD8VN66_LOLMU</name>
<reference evidence="7" key="1">
    <citation type="submission" date="2023-07" db="EMBL/GenBank/DDBJ databases">
        <title>A chromosome-level genome assembly of Lolium multiflorum.</title>
        <authorList>
            <person name="Chen Y."/>
            <person name="Copetti D."/>
            <person name="Kolliker R."/>
            <person name="Studer B."/>
        </authorList>
    </citation>
    <scope>NUCLEOTIDE SEQUENCE</scope>
    <source>
        <strain evidence="7">02402/16</strain>
        <tissue evidence="7">Leaf</tissue>
    </source>
</reference>
<dbReference type="Gene3D" id="3.30.200.20">
    <property type="entry name" value="Phosphorylase Kinase, domain 1"/>
    <property type="match status" value="1"/>
</dbReference>
<gene>
    <name evidence="7" type="ORF">QYE76_036532</name>
</gene>
<keyword evidence="8" id="KW-1185">Reference proteome</keyword>
<dbReference type="SMART" id="SM00220">
    <property type="entry name" value="S_TKc"/>
    <property type="match status" value="1"/>
</dbReference>
<evidence type="ECO:0000313" key="8">
    <source>
        <dbReference type="Proteomes" id="UP001231189"/>
    </source>
</evidence>
<dbReference type="Gene3D" id="2.60.40.2700">
    <property type="match status" value="1"/>
</dbReference>
<comment type="caution">
    <text evidence="7">The sequence shown here is derived from an EMBL/GenBank/DDBJ whole genome shotgun (WGS) entry which is preliminary data.</text>
</comment>
<evidence type="ECO:0000259" key="6">
    <source>
        <dbReference type="PROSITE" id="PS50011"/>
    </source>
</evidence>
<dbReference type="GO" id="GO:0004672">
    <property type="term" value="F:protein kinase activity"/>
    <property type="evidence" value="ECO:0007669"/>
    <property type="project" value="InterPro"/>
</dbReference>
<dbReference type="FunFam" id="1.10.510.10:FF:000625">
    <property type="entry name" value="Cysteine-rich receptor-like protein kinase 6"/>
    <property type="match status" value="1"/>
</dbReference>
<dbReference type="InterPro" id="IPR008271">
    <property type="entry name" value="Ser/Thr_kinase_AS"/>
</dbReference>
<dbReference type="PROSITE" id="PS50011">
    <property type="entry name" value="PROTEIN_KINASE_DOM"/>
    <property type="match status" value="1"/>
</dbReference>
<feature type="domain" description="Protein kinase" evidence="6">
    <location>
        <begin position="23"/>
        <end position="319"/>
    </location>
</feature>
<dbReference type="PANTHER" id="PTHR45707">
    <property type="entry name" value="C2 CALCIUM/LIPID-BINDING PLANT PHOSPHORIBOSYLTRANSFERASE FAMILY PROTEIN"/>
    <property type="match status" value="1"/>
</dbReference>
<evidence type="ECO:0000256" key="1">
    <source>
        <dbReference type="ARBA" id="ARBA00022679"/>
    </source>
</evidence>
<dbReference type="InterPro" id="IPR056284">
    <property type="entry name" value="AIR9-like_A9"/>
</dbReference>
<evidence type="ECO:0000256" key="3">
    <source>
        <dbReference type="ARBA" id="ARBA00022777"/>
    </source>
</evidence>
<organism evidence="7 8">
    <name type="scientific">Lolium multiflorum</name>
    <name type="common">Italian ryegrass</name>
    <name type="synonym">Lolium perenne subsp. multiflorum</name>
    <dbReference type="NCBI Taxonomy" id="4521"/>
    <lineage>
        <taxon>Eukaryota</taxon>
        <taxon>Viridiplantae</taxon>
        <taxon>Streptophyta</taxon>
        <taxon>Embryophyta</taxon>
        <taxon>Tracheophyta</taxon>
        <taxon>Spermatophyta</taxon>
        <taxon>Magnoliopsida</taxon>
        <taxon>Liliopsida</taxon>
        <taxon>Poales</taxon>
        <taxon>Poaceae</taxon>
        <taxon>BOP clade</taxon>
        <taxon>Pooideae</taxon>
        <taxon>Poodae</taxon>
        <taxon>Poeae</taxon>
        <taxon>Poeae Chloroplast Group 2 (Poeae type)</taxon>
        <taxon>Loliodinae</taxon>
        <taxon>Loliinae</taxon>
        <taxon>Lolium</taxon>
    </lineage>
</organism>
<evidence type="ECO:0000256" key="5">
    <source>
        <dbReference type="PROSITE-ProRule" id="PRU10141"/>
    </source>
</evidence>
<dbReference type="InterPro" id="IPR017441">
    <property type="entry name" value="Protein_kinase_ATP_BS"/>
</dbReference>
<evidence type="ECO:0000256" key="2">
    <source>
        <dbReference type="ARBA" id="ARBA00022741"/>
    </source>
</evidence>